<feature type="region of interest" description="Disordered" evidence="6">
    <location>
        <begin position="1"/>
        <end position="24"/>
    </location>
</feature>
<dbReference type="InterPro" id="IPR003650">
    <property type="entry name" value="Orange_dom"/>
</dbReference>
<feature type="region of interest" description="Disordered" evidence="6">
    <location>
        <begin position="130"/>
        <end position="161"/>
    </location>
</feature>
<evidence type="ECO:0000256" key="5">
    <source>
        <dbReference type="ARBA" id="ARBA00023242"/>
    </source>
</evidence>
<evidence type="ECO:0000256" key="4">
    <source>
        <dbReference type="ARBA" id="ARBA00023163"/>
    </source>
</evidence>
<evidence type="ECO:0000259" key="7">
    <source>
        <dbReference type="PROSITE" id="PS50888"/>
    </source>
</evidence>
<dbReference type="GO" id="GO:0006355">
    <property type="term" value="P:regulation of DNA-templated transcription"/>
    <property type="evidence" value="ECO:0007669"/>
    <property type="project" value="InterPro"/>
</dbReference>
<dbReference type="SMART" id="SM00353">
    <property type="entry name" value="HLH"/>
    <property type="match status" value="1"/>
</dbReference>
<feature type="domain" description="BHLH" evidence="7">
    <location>
        <begin position="21"/>
        <end position="78"/>
    </location>
</feature>
<evidence type="ECO:0000256" key="6">
    <source>
        <dbReference type="SAM" id="MobiDB-lite"/>
    </source>
</evidence>
<accession>A0A3B4V2J2</accession>
<sequence length="161" mass="18325">MAPVTQTRPEDKPASMDTSGSNKLRKLMVEKVRRDRINHSIEQLRALLNRGEPSGGQPPSKLEKADILEMAVNLLRQRALARVAPSYSRGFSQCLQETLRHLSLHAPLQPAEREEIKRFYVLQRAALQRHMSGEQGRRTVARKRSGSRSAARSHGSLWRPW</sequence>
<feature type="domain" description="Orange" evidence="8">
    <location>
        <begin position="87"/>
        <end position="119"/>
    </location>
</feature>
<reference evidence="9" key="2">
    <citation type="submission" date="2025-09" db="UniProtKB">
        <authorList>
            <consortium name="Ensembl"/>
        </authorList>
    </citation>
    <scope>IDENTIFICATION</scope>
</reference>
<evidence type="ECO:0000313" key="9">
    <source>
        <dbReference type="Ensembl" id="ENSSDUP00000024782.1"/>
    </source>
</evidence>
<dbReference type="InterPro" id="IPR050370">
    <property type="entry name" value="HES_HEY"/>
</dbReference>
<dbReference type="InterPro" id="IPR011598">
    <property type="entry name" value="bHLH_dom"/>
</dbReference>
<dbReference type="Proteomes" id="UP000261420">
    <property type="component" value="Unplaced"/>
</dbReference>
<dbReference type="Pfam" id="PF00010">
    <property type="entry name" value="HLH"/>
    <property type="match status" value="1"/>
</dbReference>
<evidence type="ECO:0008006" key="11">
    <source>
        <dbReference type="Google" id="ProtNLM"/>
    </source>
</evidence>
<dbReference type="AlphaFoldDB" id="A0A3B4V2J2"/>
<keyword evidence="10" id="KW-1185">Reference proteome</keyword>
<dbReference type="Ensembl" id="ENSSDUT00000025243.1">
    <property type="protein sequence ID" value="ENSSDUP00000024782.1"/>
    <property type="gene ID" value="ENSSDUG00000018007.1"/>
</dbReference>
<dbReference type="GO" id="GO:0003677">
    <property type="term" value="F:DNA binding"/>
    <property type="evidence" value="ECO:0007669"/>
    <property type="project" value="InterPro"/>
</dbReference>
<dbReference type="GeneTree" id="ENSGT00940000163190"/>
<comment type="subcellular location">
    <subcellularLocation>
        <location evidence="1">Nucleus</location>
    </subcellularLocation>
</comment>
<dbReference type="PROSITE" id="PS51054">
    <property type="entry name" value="ORANGE"/>
    <property type="match status" value="1"/>
</dbReference>
<dbReference type="PROSITE" id="PS50888">
    <property type="entry name" value="BHLH"/>
    <property type="match status" value="1"/>
</dbReference>
<keyword evidence="4" id="KW-0804">Transcription</keyword>
<evidence type="ECO:0000259" key="8">
    <source>
        <dbReference type="PROSITE" id="PS51054"/>
    </source>
</evidence>
<evidence type="ECO:0000256" key="3">
    <source>
        <dbReference type="ARBA" id="ARBA00023015"/>
    </source>
</evidence>
<dbReference type="GO" id="GO:0046983">
    <property type="term" value="F:protein dimerization activity"/>
    <property type="evidence" value="ECO:0007669"/>
    <property type="project" value="InterPro"/>
</dbReference>
<keyword evidence="2" id="KW-0678">Repressor</keyword>
<dbReference type="InterPro" id="IPR036638">
    <property type="entry name" value="HLH_DNA-bd_sf"/>
</dbReference>
<evidence type="ECO:0000313" key="10">
    <source>
        <dbReference type="Proteomes" id="UP000261420"/>
    </source>
</evidence>
<proteinExistence type="predicted"/>
<dbReference type="GO" id="GO:0005634">
    <property type="term" value="C:nucleus"/>
    <property type="evidence" value="ECO:0007669"/>
    <property type="project" value="UniProtKB-SubCell"/>
</dbReference>
<dbReference type="Gene3D" id="4.10.280.10">
    <property type="entry name" value="Helix-loop-helix DNA-binding domain"/>
    <property type="match status" value="1"/>
</dbReference>
<protein>
    <recommendedName>
        <fullName evidence="11">BHLH domain-containing protein</fullName>
    </recommendedName>
</protein>
<dbReference type="PANTHER" id="PTHR10985">
    <property type="entry name" value="BASIC HELIX-LOOP-HELIX TRANSCRIPTION FACTOR, HES-RELATED"/>
    <property type="match status" value="1"/>
</dbReference>
<evidence type="ECO:0000256" key="1">
    <source>
        <dbReference type="ARBA" id="ARBA00004123"/>
    </source>
</evidence>
<dbReference type="SUPFAM" id="SSF47459">
    <property type="entry name" value="HLH, helix-loop-helix DNA-binding domain"/>
    <property type="match status" value="1"/>
</dbReference>
<keyword evidence="5" id="KW-0539">Nucleus</keyword>
<organism evidence="9 10">
    <name type="scientific">Seriola dumerili</name>
    <name type="common">Greater amberjack</name>
    <name type="synonym">Caranx dumerili</name>
    <dbReference type="NCBI Taxonomy" id="41447"/>
    <lineage>
        <taxon>Eukaryota</taxon>
        <taxon>Metazoa</taxon>
        <taxon>Chordata</taxon>
        <taxon>Craniata</taxon>
        <taxon>Vertebrata</taxon>
        <taxon>Euteleostomi</taxon>
        <taxon>Actinopterygii</taxon>
        <taxon>Neopterygii</taxon>
        <taxon>Teleostei</taxon>
        <taxon>Neoteleostei</taxon>
        <taxon>Acanthomorphata</taxon>
        <taxon>Carangaria</taxon>
        <taxon>Carangiformes</taxon>
        <taxon>Carangidae</taxon>
        <taxon>Seriola</taxon>
    </lineage>
</organism>
<name>A0A3B4V2J2_SERDU</name>
<reference evidence="9" key="1">
    <citation type="submission" date="2025-08" db="UniProtKB">
        <authorList>
            <consortium name="Ensembl"/>
        </authorList>
    </citation>
    <scope>IDENTIFICATION</scope>
</reference>
<evidence type="ECO:0000256" key="2">
    <source>
        <dbReference type="ARBA" id="ARBA00022491"/>
    </source>
</evidence>
<keyword evidence="3" id="KW-0805">Transcription regulation</keyword>
<dbReference type="OMA" id="CARLLTF"/>